<evidence type="ECO:0000256" key="4">
    <source>
        <dbReference type="ARBA" id="ARBA00054155"/>
    </source>
</evidence>
<dbReference type="InterPro" id="IPR049551">
    <property type="entry name" value="PKS_DH_C"/>
</dbReference>
<dbReference type="InterPro" id="IPR036736">
    <property type="entry name" value="ACP-like_sf"/>
</dbReference>
<keyword evidence="2" id="KW-0597">Phosphoprotein</keyword>
<dbReference type="InterPro" id="IPR057326">
    <property type="entry name" value="KR_dom"/>
</dbReference>
<dbReference type="GO" id="GO:0006633">
    <property type="term" value="P:fatty acid biosynthetic process"/>
    <property type="evidence" value="ECO:0007669"/>
    <property type="project" value="TreeGrafter"/>
</dbReference>
<dbReference type="GO" id="GO:0005737">
    <property type="term" value="C:cytoplasm"/>
    <property type="evidence" value="ECO:0007669"/>
    <property type="project" value="TreeGrafter"/>
</dbReference>
<dbReference type="Pfam" id="PF22621">
    <property type="entry name" value="CurL-like_PKS_C"/>
    <property type="match status" value="1"/>
</dbReference>
<dbReference type="InterPro" id="IPR016039">
    <property type="entry name" value="Thiolase-like"/>
</dbReference>
<dbReference type="SMART" id="SM00823">
    <property type="entry name" value="PKS_PP"/>
    <property type="match status" value="5"/>
</dbReference>
<dbReference type="SMART" id="SM00826">
    <property type="entry name" value="PKS_DH"/>
    <property type="match status" value="2"/>
</dbReference>
<dbReference type="InterPro" id="IPR016035">
    <property type="entry name" value="Acyl_Trfase/lysoPLipase"/>
</dbReference>
<evidence type="ECO:0000256" key="5">
    <source>
        <dbReference type="PROSITE-ProRule" id="PRU01363"/>
    </source>
</evidence>
<dbReference type="InterPro" id="IPR013968">
    <property type="entry name" value="PKS_KR"/>
</dbReference>
<dbReference type="PROSITE" id="PS00012">
    <property type="entry name" value="PHOSPHOPANTETHEINE"/>
    <property type="match status" value="5"/>
</dbReference>
<dbReference type="GO" id="GO:0071770">
    <property type="term" value="P:DIM/DIP cell wall layer assembly"/>
    <property type="evidence" value="ECO:0007669"/>
    <property type="project" value="TreeGrafter"/>
</dbReference>
<dbReference type="InterPro" id="IPR032821">
    <property type="entry name" value="PKS_assoc"/>
</dbReference>
<dbReference type="InterPro" id="IPR050091">
    <property type="entry name" value="PKS_NRPS_Biosynth_Enz"/>
</dbReference>
<name>A0A8J7QH18_9BACT</name>
<gene>
    <name evidence="10" type="ORF">J3U88_08330</name>
</gene>
<feature type="active site" description="Proton donor; for dehydratase activity" evidence="5">
    <location>
        <position position="197"/>
    </location>
</feature>
<dbReference type="CDD" id="cd00833">
    <property type="entry name" value="PKS"/>
    <property type="match status" value="2"/>
</dbReference>
<dbReference type="SUPFAM" id="SSF55048">
    <property type="entry name" value="Probable ACP-binding domain of malonyl-CoA ACP transacylase"/>
    <property type="match status" value="1"/>
</dbReference>
<dbReference type="InterPro" id="IPR049552">
    <property type="entry name" value="PKS_DH_N"/>
</dbReference>
<feature type="domain" description="Carrier" evidence="7">
    <location>
        <begin position="2399"/>
        <end position="2474"/>
    </location>
</feature>
<dbReference type="PANTHER" id="PTHR43775:SF37">
    <property type="entry name" value="SI:DKEY-61P9.11"/>
    <property type="match status" value="1"/>
</dbReference>
<dbReference type="InterPro" id="IPR049900">
    <property type="entry name" value="PKS_mFAS_DH"/>
</dbReference>
<dbReference type="Pfam" id="PF16197">
    <property type="entry name" value="KAsynt_C_assoc"/>
    <property type="match status" value="1"/>
</dbReference>
<evidence type="ECO:0000256" key="2">
    <source>
        <dbReference type="ARBA" id="ARBA00022553"/>
    </source>
</evidence>
<dbReference type="InterPro" id="IPR014043">
    <property type="entry name" value="Acyl_transferase_dom"/>
</dbReference>
<evidence type="ECO:0000313" key="10">
    <source>
        <dbReference type="EMBL" id="MBO1318460.1"/>
    </source>
</evidence>
<evidence type="ECO:0000256" key="3">
    <source>
        <dbReference type="ARBA" id="ARBA00022679"/>
    </source>
</evidence>
<feature type="domain" description="Carrier" evidence="7">
    <location>
        <begin position="4146"/>
        <end position="4220"/>
    </location>
</feature>
<dbReference type="Pfam" id="PF14765">
    <property type="entry name" value="PS-DH"/>
    <property type="match status" value="1"/>
</dbReference>
<keyword evidence="11" id="KW-1185">Reference proteome</keyword>
<keyword evidence="1" id="KW-0596">Phosphopantetheine</keyword>
<evidence type="ECO:0000259" key="7">
    <source>
        <dbReference type="PROSITE" id="PS50075"/>
    </source>
</evidence>
<comment type="caution">
    <text evidence="10">The sequence shown here is derived from an EMBL/GenBank/DDBJ whole genome shotgun (WGS) entry which is preliminary data.</text>
</comment>
<dbReference type="Pfam" id="PF02801">
    <property type="entry name" value="Ketoacyl-synt_C"/>
    <property type="match status" value="2"/>
</dbReference>
<dbReference type="Gene3D" id="3.40.50.720">
    <property type="entry name" value="NAD(P)-binding Rossmann-like Domain"/>
    <property type="match status" value="4"/>
</dbReference>
<comment type="function">
    <text evidence="4">Involved in production of the polyketide antibiotic thailandamide.</text>
</comment>
<feature type="region of interest" description="N-terminal hotdog fold" evidence="5">
    <location>
        <begin position="1"/>
        <end position="122"/>
    </location>
</feature>
<dbReference type="PROSITE" id="PS52004">
    <property type="entry name" value="KS3_2"/>
    <property type="match status" value="2"/>
</dbReference>
<feature type="region of interest" description="C-terminal hotdog fold" evidence="5">
    <location>
        <begin position="1720"/>
        <end position="1859"/>
    </location>
</feature>
<feature type="active site" description="Proton donor; for dehydratase activity" evidence="5">
    <location>
        <position position="1777"/>
    </location>
</feature>
<feature type="domain" description="PKS/mFAS DH" evidence="9">
    <location>
        <begin position="1"/>
        <end position="278"/>
    </location>
</feature>
<dbReference type="Gene3D" id="1.10.1240.100">
    <property type="match status" value="1"/>
</dbReference>
<feature type="active site" description="Proton acceptor; for dehydratase activity" evidence="5">
    <location>
        <position position="1621"/>
    </location>
</feature>
<feature type="compositionally biased region" description="Acidic residues" evidence="6">
    <location>
        <begin position="867"/>
        <end position="877"/>
    </location>
</feature>
<dbReference type="InterPro" id="IPR036291">
    <property type="entry name" value="NAD(P)-bd_dom_sf"/>
</dbReference>
<dbReference type="Pfam" id="PF08659">
    <property type="entry name" value="KR"/>
    <property type="match status" value="3"/>
</dbReference>
<feature type="compositionally biased region" description="Low complexity" evidence="6">
    <location>
        <begin position="4267"/>
        <end position="4278"/>
    </location>
</feature>
<reference evidence="10" key="1">
    <citation type="submission" date="2021-03" db="EMBL/GenBank/DDBJ databases">
        <authorList>
            <person name="Wang G."/>
        </authorList>
    </citation>
    <scope>NUCLEOTIDE SEQUENCE</scope>
    <source>
        <strain evidence="10">KCTC 12899</strain>
    </source>
</reference>
<dbReference type="InterPro" id="IPR042104">
    <property type="entry name" value="PKS_dehydratase_sf"/>
</dbReference>
<evidence type="ECO:0000256" key="6">
    <source>
        <dbReference type="SAM" id="MobiDB-lite"/>
    </source>
</evidence>
<dbReference type="Pfam" id="PF00698">
    <property type="entry name" value="Acyl_transf_1"/>
    <property type="match status" value="1"/>
</dbReference>
<dbReference type="SMART" id="SM00822">
    <property type="entry name" value="PKS_KR"/>
    <property type="match status" value="3"/>
</dbReference>
<evidence type="ECO:0000313" key="11">
    <source>
        <dbReference type="Proteomes" id="UP000664417"/>
    </source>
</evidence>
<dbReference type="Pfam" id="PF00109">
    <property type="entry name" value="ketoacyl-synt"/>
    <property type="match status" value="2"/>
</dbReference>
<feature type="domain" description="Ketosynthase family 3 (KS3)" evidence="8">
    <location>
        <begin position="962"/>
        <end position="1380"/>
    </location>
</feature>
<dbReference type="EMBL" id="JAFREP010000006">
    <property type="protein sequence ID" value="MBO1318460.1"/>
    <property type="molecule type" value="Genomic_DNA"/>
</dbReference>
<dbReference type="InterPro" id="IPR001227">
    <property type="entry name" value="Ac_transferase_dom_sf"/>
</dbReference>
<feature type="compositionally biased region" description="Low complexity" evidence="6">
    <location>
        <begin position="878"/>
        <end position="889"/>
    </location>
</feature>
<dbReference type="InterPro" id="IPR020806">
    <property type="entry name" value="PKS_PP-bd"/>
</dbReference>
<dbReference type="PROSITE" id="PS50075">
    <property type="entry name" value="CARRIER"/>
    <property type="match status" value="5"/>
</dbReference>
<dbReference type="SMART" id="SM00825">
    <property type="entry name" value="PKS_KS"/>
    <property type="match status" value="2"/>
</dbReference>
<protein>
    <submittedName>
        <fullName evidence="10">SDR family NAD(P)-dependent oxidoreductase</fullName>
    </submittedName>
</protein>
<accession>A0A8J7QH18</accession>
<dbReference type="Gene3D" id="3.10.129.110">
    <property type="entry name" value="Polyketide synthase dehydratase"/>
    <property type="match status" value="2"/>
</dbReference>
<dbReference type="GO" id="GO:0005886">
    <property type="term" value="C:plasma membrane"/>
    <property type="evidence" value="ECO:0007669"/>
    <property type="project" value="TreeGrafter"/>
</dbReference>
<evidence type="ECO:0000256" key="1">
    <source>
        <dbReference type="ARBA" id="ARBA00022450"/>
    </source>
</evidence>
<feature type="domain" description="Carrier" evidence="7">
    <location>
        <begin position="770"/>
        <end position="851"/>
    </location>
</feature>
<dbReference type="SUPFAM" id="SSF47336">
    <property type="entry name" value="ACP-like"/>
    <property type="match status" value="5"/>
</dbReference>
<dbReference type="SUPFAM" id="SSF51735">
    <property type="entry name" value="NAD(P)-binding Rossmann-fold domains"/>
    <property type="match status" value="6"/>
</dbReference>
<feature type="domain" description="PKS/mFAS DH" evidence="9">
    <location>
        <begin position="1591"/>
        <end position="1859"/>
    </location>
</feature>
<feature type="domain" description="Ketosynthase family 3 (KS3)" evidence="8">
    <location>
        <begin position="2652"/>
        <end position="3078"/>
    </location>
</feature>
<dbReference type="PROSITE" id="PS52019">
    <property type="entry name" value="PKS_MFAS_DH"/>
    <property type="match status" value="2"/>
</dbReference>
<dbReference type="InterPro" id="IPR016036">
    <property type="entry name" value="Malonyl_transacylase_ACP-bd"/>
</dbReference>
<dbReference type="GO" id="GO:0004312">
    <property type="term" value="F:fatty acid synthase activity"/>
    <property type="evidence" value="ECO:0007669"/>
    <property type="project" value="TreeGrafter"/>
</dbReference>
<dbReference type="InterPro" id="IPR009081">
    <property type="entry name" value="PP-bd_ACP"/>
</dbReference>
<feature type="region of interest" description="C-terminal hotdog fold" evidence="5">
    <location>
        <begin position="136"/>
        <end position="278"/>
    </location>
</feature>
<dbReference type="InterPro" id="IPR014031">
    <property type="entry name" value="Ketoacyl_synth_C"/>
</dbReference>
<evidence type="ECO:0000259" key="9">
    <source>
        <dbReference type="PROSITE" id="PS52019"/>
    </source>
</evidence>
<sequence>MGAKPTQPSSIPHTTEAFEKDLVFEREPLLNDHLVHGDGVLPAAAQLEMALTTARAVWGGAVCLRNIVFQQGLVVKPGQTMTLRLIQTKRDNSGSFEILARQGEGPWQSCTTGTVEPMTAPQPEARNIEQLHRACTEQRDPAEYYRFYNGHGIQYGPLFRVIRAMAHNDNQTLNQLETSGCDRLNDEHFLLHPCLMDGALQSLAGLIPTDSALTLPFTIKRLRVYDRVNGLVRVWAEAQRRHGDGSLSGNVQLLGEDGRILAEAEGVFLKAVPKTQAVVDTAAWHHTLTWETGATLSTRPLPAGRWLVFDNEQFWCTQLSHRLRESGAEVISIRRGKKFRYAANEGRVVPGERAHLQALREQIGAQPLGEQPFAGLIFTWQEENATCSDALALAQIAAVFGQGAAKPAELWVLTQQGQPIGERRHIALAAGANIGLARVIRAEMPRLTCRAVDLPAEEPAEAAWREISGNGTAAEVVIRDGKRLLPRITAHTPAGESNPVRKDGIYLITGGMGGIGLEIARTLAENGARTLVLVNRSPLPAQSEWPAIAADKNHRDHQKITALQALTAAGKTVVPVALDISDSNAVGDLVRKVVNHFGNLNGVVHAAGVLRDGLIQQIKADDWHTVFAPKLSGALALAQACDKLELDFFTMFSSATSVYGNLGQGTYAAANAALDALAYQLRAAGVKATALNWSLWSEVGMGTDLVAEINKRGFQAIDNRTGLALFAAAVGDNAAQHVFAQFSGEAIHLEAEQLAAVQAAAPTAPAAPAVPVVADKTSVRRALCAVLAAGLKMETDDFELDSEFGQFGIDSILSVRLAGDIGSHFNVELGPTTFYQYATVGELVDALVDEFQVTLPGAEPAQAAEETVVETEVEEPTAAEPQTASPSTSQASVGMVFDLMGVPEQTASETQAKTPQQQTGGIVSFDPVQPEPAATQQETVKEAPVTITAVEPTNETEDNPDSDAIAVIGMAGRFPGAGDIDSFWQNLRNGVDAVGEVPKERWDVDRWFSTDPTAENSTYSRWGGFLDEIDRFDPEFFRISPREAKWMDPQQRLLLEVAWEACEHAGYAGGTLSQGKTGVYIAASYQHYRDAIGLNNVDVYSGLGNLNAILANRLSYAFGLNGPCMTVDTLCSSSLVAIHLAMQSLRRNESDYVLVGGVHAALSSWYYRSLSRLKALSPNGRCATFDSEADGYVPGEGVAVTLLKRLDRAVADGDAIYGVLRGAAVNHGGRAGGFTVPRVEAQVQVIQDALRDAKTQPEELSYVEAHGTGTALGDPIEVQGLTRAFDSERRQFCALGSVKSNLGHLEPAAGMAGLVKVLKSMEASELPPSLHVQAPNPKIHFENTPFYINNRLSKWRAAKKVAGISAFGMGGVNAHVVIEEAPGVAPREHKDGARVFVLSARSPEALTRMSENMAGWLESNKPRHLEDVFFTANTGRGRYEYRLAVVCQNPVLLAKHLRAVSDDPAVFLSPDDEPKKRDAHQRAIQHLLSHADHNQLKRWCRGTRWEDRFLPMLAKATVKKQDRVATLRVLALLFVNGVDIDWEAYERDTAAEYGQQPRRIALPTYPFERRRFHIEPEEDRPQTAEPAAGLHLLIDRACADLEGARFRKTFSSAADALLANHQLFGQAVLPAAAVMEMVLAAARRLNHPNHQLHDLLLRHPIVDQEGGLEVDLAVKRAENNALQFRLTSDEGRREHARGRLVEGGLSQSRIDLDSTRAGHNHKVDTIAVTNWLVERGLAVGPMLTHWVSLATGDNGFLLELDLGADLPEDVRLAIAVDNGLRAFAALTQQREPDLEAIPVPYSFSQTQVGELAAIQGRLFLVGRRDSHGAGGMTLCDEQGRVLLEMEGIGFRAPMKRTSATEVPTTAVVEAEMDAEGALLRRTWQSAPVTAATRDPEGLHLVFRGNDPLASRIVAGLRRGGTEVIEVGEARQFHAGGNHFSINRGDANHYSRLCAELKQRDLQPAAILVLLCEDSRGEDGNAIADLFLLVQAMLQHYGGQALEFRLVTTGGALIHGESGADDPVQSFLDNLLKAMNAEVPEGGGEALLSSQNPHHVARHLMREALYPASVVLLDPAHAGAHGLLAVLANEAPSWQCSAVSLSSADRNELLAPLLDELSRPVNEVEVALRGNARLVPKLEVIADTVGDELNLVQRGVYLITGGLGGVGLEVARWLARAAKARLALVSRRGLPEDAGHPVHAAMRDMQALGGEVTVFRGDVTDPQSMRAVFDEVETRFGGVDGVFHAAGVVRDGLLKGKKPEDFGAVIDPKVEGTLTLDRLTRERNTQLLVLFSSLSAITGNIGQGDYAAANRFMDAVAYRRVQAGYPTLSINWGLWGGVGMGAELAATTRARGYEPLTTSEALEALRVGLILGGPNLVVPGRRLAAGQPPQPVRQHINPGLEHKEALQMVCAVLQEHLEMDRINTRRPFLELGLDSILAVKLVDDLSRRLELTLPPTLFFDYANAERLADALIKLVPAKPAAVAEPAAPQAAAPAATIPRAPLANHISDIVCRHLELERNRFNRKRPFLELGLDSILAVKMVDDLQPLSQASLPPTLFFDYANVEKLSDALIEHFGVTFGAPDPVPAPAVQTPAPVAKKPRAQEPIVSQPQPKLATPVKPVGPVATPAKQSAKNVKLSAPQRLPQREAGVASGGKAVAVIGMAGRFPGASNLVDFWRNLAEGSETVADIPKQRWDIDAYFDADPNARDRIYTKRGGFLNDIDQFDAAFFRLYPREAEVMDPQQRLALECAWETLENAGYAPDQLAAQRTGIFIGASYNHYREHHIGSMLDAYSGLGNQNAILANRISYFLDLRGPCLTVDTLCSSSLTALQLAIESLRRGECDSALAGGVHAGLSPAYYQSLCRLRAVSPDGRCHTFSKDANGYVPGEGAGLVLLKSLDKALADGDHIHGVIRGIAVSHGGQTSGLTVPSSSAQAELIRRAHADAGVNPASISYVETHGTGTSLGDPIEIAGLTQAFSDPNPSQAPTPQSCAVGSLKSNIGHLEPAAGIAGLIKVLLCLKAKQIPASLHVDEINPALSLENSPFYVNTRLRPWRERDGVRRAGLSSFGLGGVNGHLVLEEAPLPQATRNSTERPLHVLALSGKSRQALRDLAGRYVEQDLTDAVADLCFTAGAGRAHFDHRLAITAANTTELREKLRAWLQRGQTANKETADGKLAWIFTGQGSQWPDMGRGLYENHPVFRATLQQCATVLDPLLEVPLLDLLYGEQHRDLIHQTGNAQPALFALEYALSQLWRAWGVEPDAVLGHSLGEFVAATVAGVLDLDDALRLVAERGRLMQSLPLNQGAMVTIAAGPEKVKPLLVEEPMLSIAALNGPTNTVVSGDKEALARLTARCKQQALTVVPLRVSHAFHSPLMEPILDAFRAAAAKVQSRAPRMPLISNLTGSPLEQAPDADYWCRHLRGAVAFSDGMRCLAESGHTRFLEIGPHPVLVGMGRKVLGEGFAWYHSLERRGGDWRVLLQNAAALYESGQFINWENFDAPYQRRRVTLPTYPFQRKRLWKEATARQKQAAPAATTIPAAATAAAIDLPEAEGFRLHQPSWQAAAPSAHGLVGTWFLLDGDAGKTNVLRAFLTAADNRVFSRKASALGRTGEAARFDAAALKAFVADMAREGAIGLMVHADIAADLDGEQAALPLLQLTRALLAAKLTGLNVAVLTEQETTSHDLSAAVANAIAAEHNPFNWKTICLSRQGIVEACSQIWSAAGTADGSREVLLQEGGIYRRAWESKQNHNETTPLRRGGVYIVPGGLGGLGYAVASDLLERYQTRLVISGRSEVKETDAATATNDKERRLAALRAKGEVSYIAADLSDAEAVTRLVNTARQSYGAVHGVIHAAGVADAPRSLRAKDDTRFQQIVSPKVTGSKLLYQAAEQAGAELVVWFSSVSSLCPLLAKGMSDYAAANEWQNRHALRPREVGAPKVVSLVWPEWQGTGLSKDHNHVGPLQAISSTAGVAAFYHALAEGSPCQIILNQDDPINGDRFFNLPAPTHKIEAKPEPITAAPATPTLALQDPSNTVDLVRGVMAEVLKVDAEELDLDTNFAEMGLDSLLIADTVAALEKHYAQPIEPHVVISYPTLRKLGGFCAEQFGSAPIESRPPAPVLAEGLVTETPIAVPNATAPVIPTPEPAAAQETDGVFLVRDLMAEVLKVDAEDLALDDNFAEMGLDSLLIADTVAALEKHYGQPIEPHVVISYPTLRKLGGFCAATFGPPNEVTAAAHPQPQPETEPTTAVMPSLETEAILKELIRQNAPKSQPVAEAPGPVAEPSQEDDDIQDILRRLKHGDLSLDDAEHVLRDGAQAENKPLEVGTL</sequence>
<dbReference type="FunFam" id="3.40.47.10:FF:000019">
    <property type="entry name" value="Polyketide synthase type I"/>
    <property type="match status" value="2"/>
</dbReference>
<dbReference type="Gene3D" id="3.40.47.10">
    <property type="match status" value="2"/>
</dbReference>
<dbReference type="InterPro" id="IPR006162">
    <property type="entry name" value="Ppantetheine_attach_site"/>
</dbReference>
<dbReference type="CDD" id="cd08953">
    <property type="entry name" value="KR_2_SDR_x"/>
    <property type="match status" value="2"/>
</dbReference>
<dbReference type="Proteomes" id="UP000664417">
    <property type="component" value="Unassembled WGS sequence"/>
</dbReference>
<dbReference type="FunFam" id="3.40.366.10:FF:000002">
    <property type="entry name" value="Probable polyketide synthase 2"/>
    <property type="match status" value="1"/>
</dbReference>
<feature type="active site" description="Proton acceptor; for dehydratase activity" evidence="5">
    <location>
        <position position="33"/>
    </location>
</feature>
<dbReference type="InterPro" id="IPR020841">
    <property type="entry name" value="PKS_Beta-ketoAc_synthase_dom"/>
</dbReference>
<feature type="domain" description="Carrier" evidence="7">
    <location>
        <begin position="2499"/>
        <end position="2573"/>
    </location>
</feature>
<feature type="region of interest" description="Disordered" evidence="6">
    <location>
        <begin position="4262"/>
        <end position="4285"/>
    </location>
</feature>
<evidence type="ECO:0000259" key="8">
    <source>
        <dbReference type="PROSITE" id="PS52004"/>
    </source>
</evidence>
<dbReference type="SMART" id="SM01294">
    <property type="entry name" value="PKS_PP_betabranch"/>
    <property type="match status" value="4"/>
</dbReference>
<feature type="domain" description="Carrier" evidence="7">
    <location>
        <begin position="4027"/>
        <end position="4101"/>
    </location>
</feature>
<proteinExistence type="predicted"/>
<dbReference type="SUPFAM" id="SSF53901">
    <property type="entry name" value="Thiolase-like"/>
    <property type="match status" value="2"/>
</dbReference>
<feature type="region of interest" description="N-terminal hotdog fold" evidence="5">
    <location>
        <begin position="1591"/>
        <end position="1707"/>
    </location>
</feature>
<dbReference type="PANTHER" id="PTHR43775">
    <property type="entry name" value="FATTY ACID SYNTHASE"/>
    <property type="match status" value="1"/>
</dbReference>
<dbReference type="GO" id="GO:0031177">
    <property type="term" value="F:phosphopantetheine binding"/>
    <property type="evidence" value="ECO:0007669"/>
    <property type="project" value="InterPro"/>
</dbReference>
<dbReference type="SUPFAM" id="SSF52151">
    <property type="entry name" value="FabD/lysophospholipase-like"/>
    <property type="match status" value="1"/>
</dbReference>
<dbReference type="SMART" id="SM00827">
    <property type="entry name" value="PKS_AT"/>
    <property type="match status" value="1"/>
</dbReference>
<dbReference type="Gene3D" id="1.10.1200.10">
    <property type="entry name" value="ACP-like"/>
    <property type="match status" value="5"/>
</dbReference>
<dbReference type="Pfam" id="PF21089">
    <property type="entry name" value="PKS_DH_N"/>
    <property type="match status" value="2"/>
</dbReference>
<organism evidence="10 11">
    <name type="scientific">Acanthopleuribacter pedis</name>
    <dbReference type="NCBI Taxonomy" id="442870"/>
    <lineage>
        <taxon>Bacteria</taxon>
        <taxon>Pseudomonadati</taxon>
        <taxon>Acidobacteriota</taxon>
        <taxon>Holophagae</taxon>
        <taxon>Acanthopleuribacterales</taxon>
        <taxon>Acanthopleuribacteraceae</taxon>
        <taxon>Acanthopleuribacter</taxon>
    </lineage>
</organism>
<dbReference type="Pfam" id="PF00550">
    <property type="entry name" value="PP-binding"/>
    <property type="match status" value="5"/>
</dbReference>
<feature type="region of interest" description="Disordered" evidence="6">
    <location>
        <begin position="858"/>
        <end position="890"/>
    </location>
</feature>
<keyword evidence="3" id="KW-0808">Transferase</keyword>
<dbReference type="Gene3D" id="3.30.70.3290">
    <property type="match status" value="1"/>
</dbReference>
<dbReference type="Gene3D" id="3.40.366.10">
    <property type="entry name" value="Malonyl-Coenzyme A Acyl Carrier Protein, domain 2"/>
    <property type="match status" value="1"/>
</dbReference>
<dbReference type="InterPro" id="IPR014030">
    <property type="entry name" value="Ketoacyl_synth_N"/>
</dbReference>
<dbReference type="InterPro" id="IPR020807">
    <property type="entry name" value="PKS_DH"/>
</dbReference>
<dbReference type="RefSeq" id="WP_207858242.1">
    <property type="nucleotide sequence ID" value="NZ_JAFREP010000006.1"/>
</dbReference>